<gene>
    <name evidence="2" type="ORF">CPOL0286_LOCUS7031</name>
</gene>
<name>A0A6T7YW74_9EUKA</name>
<evidence type="ECO:0000313" key="2">
    <source>
        <dbReference type="EMBL" id="CAE2212535.1"/>
    </source>
</evidence>
<feature type="region of interest" description="Disordered" evidence="1">
    <location>
        <begin position="108"/>
        <end position="142"/>
    </location>
</feature>
<protein>
    <submittedName>
        <fullName evidence="2">Uncharacterized protein</fullName>
    </submittedName>
</protein>
<dbReference type="CDD" id="cd04508">
    <property type="entry name" value="Tudor_SF"/>
    <property type="match status" value="1"/>
</dbReference>
<sequence length="278" mass="30476">MQLLVQVPSGLIPGELFNVEAASAVFEIAVPDGVHGGELIEVDLPVEHVDDSPPHGPDDPLVVEIAVPEDTAGGSEILIEHEGLQFYVVVPEGLGAGDIFAVEVPQQTGQEAEDLIKESPPTSPATEQAYTKPASPTRRRRKKSSGFESWLSFPLATSGAFDIRQGVEVYRTDGTWSAATVEAYDDSSDTYDVVLEDGRVKYLVESDHLRHIKVGGFNKHQAVKVLERQTWVWARIEEYTEDGSSTYGTFSVELIDGQKRYFLEAADLRQVQRHRGGG</sequence>
<reference evidence="2" key="1">
    <citation type="submission" date="2021-01" db="EMBL/GenBank/DDBJ databases">
        <authorList>
            <person name="Corre E."/>
            <person name="Pelletier E."/>
            <person name="Niang G."/>
            <person name="Scheremetjew M."/>
            <person name="Finn R."/>
            <person name="Kale V."/>
            <person name="Holt S."/>
            <person name="Cochrane G."/>
            <person name="Meng A."/>
            <person name="Brown T."/>
            <person name="Cohen L."/>
        </authorList>
    </citation>
    <scope>NUCLEOTIDE SEQUENCE</scope>
    <source>
        <strain evidence="2">UIO037</strain>
    </source>
</reference>
<dbReference type="AlphaFoldDB" id="A0A6T7YW74"/>
<organism evidence="2">
    <name type="scientific">Prymnesium polylepis</name>
    <dbReference type="NCBI Taxonomy" id="72548"/>
    <lineage>
        <taxon>Eukaryota</taxon>
        <taxon>Haptista</taxon>
        <taxon>Haptophyta</taxon>
        <taxon>Prymnesiophyceae</taxon>
        <taxon>Prymnesiales</taxon>
        <taxon>Prymnesiaceae</taxon>
        <taxon>Prymnesium</taxon>
    </lineage>
</organism>
<dbReference type="EMBL" id="HBKO01015416">
    <property type="protein sequence ID" value="CAE2212535.1"/>
    <property type="molecule type" value="Transcribed_RNA"/>
</dbReference>
<proteinExistence type="predicted"/>
<accession>A0A6T7YW74</accession>
<evidence type="ECO:0000256" key="1">
    <source>
        <dbReference type="SAM" id="MobiDB-lite"/>
    </source>
</evidence>